<organism evidence="4 5">
    <name type="scientific">Lupinus luteus</name>
    <name type="common">European yellow lupine</name>
    <dbReference type="NCBI Taxonomy" id="3873"/>
    <lineage>
        <taxon>Eukaryota</taxon>
        <taxon>Viridiplantae</taxon>
        <taxon>Streptophyta</taxon>
        <taxon>Embryophyta</taxon>
        <taxon>Tracheophyta</taxon>
        <taxon>Spermatophyta</taxon>
        <taxon>Magnoliopsida</taxon>
        <taxon>eudicotyledons</taxon>
        <taxon>Gunneridae</taxon>
        <taxon>Pentapetalae</taxon>
        <taxon>rosids</taxon>
        <taxon>fabids</taxon>
        <taxon>Fabales</taxon>
        <taxon>Fabaceae</taxon>
        <taxon>Papilionoideae</taxon>
        <taxon>50 kb inversion clade</taxon>
        <taxon>genistoids sensu lato</taxon>
        <taxon>core genistoids</taxon>
        <taxon>Genisteae</taxon>
        <taxon>Lupinus</taxon>
    </lineage>
</organism>
<name>A0AAV1XE79_LUPLU</name>
<dbReference type="GO" id="GO:0005886">
    <property type="term" value="C:plasma membrane"/>
    <property type="evidence" value="ECO:0007669"/>
    <property type="project" value="TreeGrafter"/>
</dbReference>
<evidence type="ECO:0000256" key="1">
    <source>
        <dbReference type="SAM" id="Phobius"/>
    </source>
</evidence>
<dbReference type="AlphaFoldDB" id="A0AAV1XE79"/>
<keyword evidence="5" id="KW-1185">Reference proteome</keyword>
<dbReference type="GO" id="GO:0005227">
    <property type="term" value="F:calcium-activated cation channel activity"/>
    <property type="evidence" value="ECO:0007669"/>
    <property type="project" value="InterPro"/>
</dbReference>
<keyword evidence="1" id="KW-1133">Transmembrane helix</keyword>
<evidence type="ECO:0000259" key="2">
    <source>
        <dbReference type="Pfam" id="PF13967"/>
    </source>
</evidence>
<dbReference type="PANTHER" id="PTHR13018:SF5">
    <property type="entry name" value="RE44586P"/>
    <property type="match status" value="1"/>
</dbReference>
<dbReference type="EMBL" id="CAXHTB010000014">
    <property type="protein sequence ID" value="CAL0319953.1"/>
    <property type="molecule type" value="Genomic_DNA"/>
</dbReference>
<keyword evidence="1" id="KW-0472">Membrane</keyword>
<sequence length="192" mass="22472">MVPVNWTNRTLEHSNLTYSSIDKLSMSNTPLGSNRFWTHLVMAYAFTFWTCYILKREYHIVATMRLHFLASERSRPDQFTVLVRNVPPDADELVSELVEHFFLVNHPDYYLTHKVVCDAKQLSSLVAKKSKNQNWLDYYHLKYSRSKSVRPTKKRLTLYLQTGFLGLCGNKVDAMDFYTTEIEKLSKEVSFG</sequence>
<dbReference type="InterPro" id="IPR027815">
    <property type="entry name" value="CSC1/OSCA1-like_cyt"/>
</dbReference>
<reference evidence="4 5" key="1">
    <citation type="submission" date="2024-03" db="EMBL/GenBank/DDBJ databases">
        <authorList>
            <person name="Martinez-Hernandez J."/>
        </authorList>
    </citation>
    <scope>NUCLEOTIDE SEQUENCE [LARGE SCALE GENOMIC DNA]</scope>
</reference>
<comment type="caution">
    <text evidence="4">The sequence shown here is derived from an EMBL/GenBank/DDBJ whole genome shotgun (WGS) entry which is preliminary data.</text>
</comment>
<dbReference type="PANTHER" id="PTHR13018">
    <property type="entry name" value="PROBABLE MEMBRANE PROTEIN DUF221-RELATED"/>
    <property type="match status" value="1"/>
</dbReference>
<proteinExistence type="predicted"/>
<dbReference type="Pfam" id="PF13967">
    <property type="entry name" value="RSN1_TM"/>
    <property type="match status" value="1"/>
</dbReference>
<keyword evidence="1" id="KW-0812">Transmembrane</keyword>
<feature type="domain" description="CSC1/OSCA1-like cytosolic" evidence="3">
    <location>
        <begin position="78"/>
        <end position="190"/>
    </location>
</feature>
<evidence type="ECO:0000259" key="3">
    <source>
        <dbReference type="Pfam" id="PF14703"/>
    </source>
</evidence>
<protein>
    <recommendedName>
        <fullName evidence="6">CSC1/OSCA1-like cytosolic domain-containing protein</fullName>
    </recommendedName>
</protein>
<dbReference type="InterPro" id="IPR032880">
    <property type="entry name" value="CSC1/OSCA1-like_N"/>
</dbReference>
<evidence type="ECO:0008006" key="6">
    <source>
        <dbReference type="Google" id="ProtNLM"/>
    </source>
</evidence>
<dbReference type="Proteomes" id="UP001497480">
    <property type="component" value="Unassembled WGS sequence"/>
</dbReference>
<feature type="domain" description="CSC1/OSCA1-like N-terminal transmembrane" evidence="2">
    <location>
        <begin position="1"/>
        <end position="57"/>
    </location>
</feature>
<dbReference type="Pfam" id="PF14703">
    <property type="entry name" value="PHM7_cyt"/>
    <property type="match status" value="1"/>
</dbReference>
<accession>A0AAV1XE79</accession>
<evidence type="ECO:0000313" key="5">
    <source>
        <dbReference type="Proteomes" id="UP001497480"/>
    </source>
</evidence>
<dbReference type="InterPro" id="IPR045122">
    <property type="entry name" value="Csc1-like"/>
</dbReference>
<evidence type="ECO:0000313" key="4">
    <source>
        <dbReference type="EMBL" id="CAL0319953.1"/>
    </source>
</evidence>
<feature type="transmembrane region" description="Helical" evidence="1">
    <location>
        <begin position="36"/>
        <end position="54"/>
    </location>
</feature>
<gene>
    <name evidence="4" type="ORF">LLUT_LOCUS21013</name>
</gene>